<dbReference type="RefSeq" id="XP_002771402.1">
    <property type="nucleotide sequence ID" value="XM_002771356.1"/>
</dbReference>
<evidence type="ECO:0000256" key="5">
    <source>
        <dbReference type="ARBA" id="ARBA00022842"/>
    </source>
</evidence>
<dbReference type="Gene3D" id="3.40.190.80">
    <property type="match status" value="1"/>
</dbReference>
<evidence type="ECO:0000256" key="1">
    <source>
        <dbReference type="ARBA" id="ARBA00009759"/>
    </source>
</evidence>
<keyword evidence="16" id="KW-1185">Reference proteome</keyword>
<comment type="catalytic activity">
    <reaction evidence="8">
        <text>1D-myo-inositol 1,3,4-trisphosphate + H2O = 1D-myo-inositol 3,4-bisphosphate + phosphate</text>
        <dbReference type="Rhea" id="RHEA:70319"/>
        <dbReference type="ChEBI" id="CHEBI:15377"/>
        <dbReference type="ChEBI" id="CHEBI:43474"/>
        <dbReference type="ChEBI" id="CHEBI:58414"/>
        <dbReference type="ChEBI" id="CHEBI:83241"/>
    </reaction>
    <physiologicalReaction direction="left-to-right" evidence="8">
        <dbReference type="Rhea" id="RHEA:70320"/>
    </physiologicalReaction>
</comment>
<feature type="compositionally biased region" description="Acidic residues" evidence="14">
    <location>
        <begin position="93"/>
        <end position="107"/>
    </location>
</feature>
<dbReference type="PANTHER" id="PTHR43028">
    <property type="entry name" value="3'(2'),5'-BISPHOSPHATE NUCLEOTIDASE 1"/>
    <property type="match status" value="1"/>
</dbReference>
<proteinExistence type="inferred from homology"/>
<dbReference type="InterPro" id="IPR020550">
    <property type="entry name" value="Inositol_monophosphatase_CS"/>
</dbReference>
<dbReference type="GO" id="GO:0046872">
    <property type="term" value="F:metal ion binding"/>
    <property type="evidence" value="ECO:0007669"/>
    <property type="project" value="UniProtKB-KW"/>
</dbReference>
<evidence type="ECO:0000256" key="12">
    <source>
        <dbReference type="ARBA" id="ARBA00044554"/>
    </source>
</evidence>
<evidence type="ECO:0000256" key="3">
    <source>
        <dbReference type="ARBA" id="ARBA00022671"/>
    </source>
</evidence>
<feature type="binding site" evidence="13">
    <location>
        <position position="151"/>
    </location>
    <ligand>
        <name>Mg(2+)</name>
        <dbReference type="ChEBI" id="CHEBI:18420"/>
        <label>1</label>
        <note>catalytic</note>
    </ligand>
</feature>
<dbReference type="AlphaFoldDB" id="C5LJA2"/>
<evidence type="ECO:0000256" key="9">
    <source>
        <dbReference type="ARBA" id="ARBA00044478"/>
    </source>
</evidence>
<keyword evidence="5 13" id="KW-0460">Magnesium</keyword>
<dbReference type="GO" id="GO:0008441">
    <property type="term" value="F:3'(2'),5'-bisphosphate nucleotidase activity"/>
    <property type="evidence" value="ECO:0007669"/>
    <property type="project" value="UniProtKB-EC"/>
</dbReference>
<name>C5LJA2_PERM5</name>
<feature type="region of interest" description="Disordered" evidence="14">
    <location>
        <begin position="85"/>
        <end position="116"/>
    </location>
</feature>
<dbReference type="OrthoDB" id="428559at2759"/>
<dbReference type="Pfam" id="PF00459">
    <property type="entry name" value="Inositol_P"/>
    <property type="match status" value="1"/>
</dbReference>
<comment type="cofactor">
    <cofactor evidence="13">
        <name>Mg(2+)</name>
        <dbReference type="ChEBI" id="CHEBI:18420"/>
    </cofactor>
</comment>
<dbReference type="InParanoid" id="C5LJA2"/>
<evidence type="ECO:0000256" key="2">
    <source>
        <dbReference type="ARBA" id="ARBA00012633"/>
    </source>
</evidence>
<evidence type="ECO:0000313" key="15">
    <source>
        <dbReference type="EMBL" id="EER03218.1"/>
    </source>
</evidence>
<reference evidence="15 16" key="1">
    <citation type="submission" date="2008-07" db="EMBL/GenBank/DDBJ databases">
        <authorList>
            <person name="El-Sayed N."/>
            <person name="Caler E."/>
            <person name="Inman J."/>
            <person name="Amedeo P."/>
            <person name="Hass B."/>
            <person name="Wortman J."/>
        </authorList>
    </citation>
    <scope>NUCLEOTIDE SEQUENCE [LARGE SCALE GENOMIC DNA]</scope>
    <source>
        <strain evidence="16">ATCC 50983 / TXsc</strain>
    </source>
</reference>
<accession>C5LJA2</accession>
<dbReference type="PROSITE" id="PS00630">
    <property type="entry name" value="IMP_2"/>
    <property type="match status" value="1"/>
</dbReference>
<organism evidence="16">
    <name type="scientific">Perkinsus marinus (strain ATCC 50983 / TXsc)</name>
    <dbReference type="NCBI Taxonomy" id="423536"/>
    <lineage>
        <taxon>Eukaryota</taxon>
        <taxon>Sar</taxon>
        <taxon>Alveolata</taxon>
        <taxon>Perkinsozoa</taxon>
        <taxon>Perkinsea</taxon>
        <taxon>Perkinsida</taxon>
        <taxon>Perkinsidae</taxon>
        <taxon>Perkinsus</taxon>
    </lineage>
</organism>
<evidence type="ECO:0000256" key="10">
    <source>
        <dbReference type="ARBA" id="ARBA00044519"/>
    </source>
</evidence>
<dbReference type="OMA" id="DELHKQP"/>
<dbReference type="GeneID" id="9052157"/>
<evidence type="ECO:0000256" key="14">
    <source>
        <dbReference type="SAM" id="MobiDB-lite"/>
    </source>
</evidence>
<dbReference type="SUPFAM" id="SSF56655">
    <property type="entry name" value="Carbohydrate phosphatase"/>
    <property type="match status" value="1"/>
</dbReference>
<dbReference type="InterPro" id="IPR000760">
    <property type="entry name" value="Inositol_monophosphatase-like"/>
</dbReference>
<evidence type="ECO:0000313" key="16">
    <source>
        <dbReference type="Proteomes" id="UP000007800"/>
    </source>
</evidence>
<dbReference type="EC" id="3.1.3.7" evidence="2"/>
<feature type="binding site" evidence="13">
    <location>
        <position position="148"/>
    </location>
    <ligand>
        <name>Mg(2+)</name>
        <dbReference type="ChEBI" id="CHEBI:18420"/>
        <label>1</label>
        <note>catalytic</note>
    </ligand>
</feature>
<feature type="binding site" evidence="13">
    <location>
        <position position="150"/>
    </location>
    <ligand>
        <name>Mg(2+)</name>
        <dbReference type="ChEBI" id="CHEBI:18420"/>
        <label>1</label>
        <note>catalytic</note>
    </ligand>
</feature>
<evidence type="ECO:0000256" key="7">
    <source>
        <dbReference type="ARBA" id="ARBA00041815"/>
    </source>
</evidence>
<dbReference type="EC" id="3.1.3.57" evidence="10"/>
<dbReference type="InterPro" id="IPR050725">
    <property type="entry name" value="CysQ/Inositol_MonoPase"/>
</dbReference>
<comment type="similarity">
    <text evidence="1">Belongs to the inositol monophosphatase superfamily.</text>
</comment>
<protein>
    <recommendedName>
        <fullName evidence="6">3'(2'),5'-bisphosphate nucleotidase 1</fullName>
        <ecNumber evidence="10">3.1.3.57</ecNumber>
        <ecNumber evidence="2">3.1.3.7</ecNumber>
    </recommendedName>
    <alternativeName>
        <fullName evidence="11">3'-phosphoadenosine 5'-phosphate phosphatase</fullName>
    </alternativeName>
    <alternativeName>
        <fullName evidence="7">Bisphosphate 3'-nucleotidase 1</fullName>
    </alternativeName>
    <alternativeName>
        <fullName evidence="12">Inositol-polyphosphate 1-phosphatase</fullName>
    </alternativeName>
</protein>
<dbReference type="PANTHER" id="PTHR43028:SF5">
    <property type="entry name" value="3'(2'),5'-BISPHOSPHATE NUCLEOTIDASE 1"/>
    <property type="match status" value="1"/>
</dbReference>
<comment type="catalytic activity">
    <reaction evidence="9">
        <text>1D-myo-inositol 1,4-bisphosphate + H2O = 1D-myo-inositol 4-phosphate + phosphate</text>
        <dbReference type="Rhea" id="RHEA:15553"/>
        <dbReference type="ChEBI" id="CHEBI:15377"/>
        <dbReference type="ChEBI" id="CHEBI:43474"/>
        <dbReference type="ChEBI" id="CHEBI:58282"/>
        <dbReference type="ChEBI" id="CHEBI:58469"/>
        <dbReference type="EC" id="3.1.3.57"/>
    </reaction>
    <physiologicalReaction direction="left-to-right" evidence="9">
        <dbReference type="Rhea" id="RHEA:15554"/>
    </physiologicalReaction>
</comment>
<dbReference type="GO" id="GO:0004441">
    <property type="term" value="F:inositol-1,4-bisphosphate 1-phosphatase activity"/>
    <property type="evidence" value="ECO:0007669"/>
    <property type="project" value="UniProtKB-EC"/>
</dbReference>
<keyword evidence="4 13" id="KW-0479">Metal-binding</keyword>
<evidence type="ECO:0000256" key="11">
    <source>
        <dbReference type="ARBA" id="ARBA00044544"/>
    </source>
</evidence>
<evidence type="ECO:0000256" key="8">
    <source>
        <dbReference type="ARBA" id="ARBA00044465"/>
    </source>
</evidence>
<dbReference type="InterPro" id="IPR020583">
    <property type="entry name" value="Inositol_monoP_metal-BS"/>
</dbReference>
<dbReference type="GO" id="GO:0046854">
    <property type="term" value="P:phosphatidylinositol phosphate biosynthetic process"/>
    <property type="evidence" value="ECO:0007669"/>
    <property type="project" value="InterPro"/>
</dbReference>
<dbReference type="PROSITE" id="PS00629">
    <property type="entry name" value="IMP_1"/>
    <property type="match status" value="1"/>
</dbReference>
<evidence type="ECO:0000256" key="6">
    <source>
        <dbReference type="ARBA" id="ARBA00040342"/>
    </source>
</evidence>
<dbReference type="Gene3D" id="3.30.540.10">
    <property type="entry name" value="Fructose-1,6-Bisphosphatase, subunit A, domain 1"/>
    <property type="match status" value="1"/>
</dbReference>
<evidence type="ECO:0000256" key="4">
    <source>
        <dbReference type="ARBA" id="ARBA00022723"/>
    </source>
</evidence>
<feature type="binding site" evidence="13">
    <location>
        <position position="282"/>
    </location>
    <ligand>
        <name>Mg(2+)</name>
        <dbReference type="ChEBI" id="CHEBI:18420"/>
        <label>1</label>
        <note>catalytic</note>
    </ligand>
</feature>
<dbReference type="EMBL" id="GG682368">
    <property type="protein sequence ID" value="EER03218.1"/>
    <property type="molecule type" value="Genomic_DNA"/>
</dbReference>
<evidence type="ECO:0000256" key="13">
    <source>
        <dbReference type="PIRSR" id="PIRSR600760-2"/>
    </source>
</evidence>
<gene>
    <name evidence="15" type="ORF">Pmar_PMAR019996</name>
</gene>
<sequence length="374" mass="39723">MSSTTKAGMSPAVDFRHLISVCVAAAQGAAGIIQDVHDKGSLGLVEKGCGVDSFTGRPMDDPQTEADRRAEAYIMSILKTQVPNLDPTSIVGEESEEGESEGDESEAVDAVQGSEAPEARPVFTEAVLNAWPDDLRSVPASSIALWVDPLDGTSEFTRGNLGSVTTLIGISVNNRATAGIIVRLVDRETFVGVVGVGVFRTRPGESIEAVSRPERVDVDIADGLDICTTRTKTAPVVVAAFENLGPKTRTLKHGGAGRKFLDVVTGVADAYLYPRPGTKRWDSCAGEALLLALGGNVTDAIGDIIEYHIFRKSTDVLTNGADPEHPYLNAYGLVASIRGPEFHYKVLLPAVYKAVAEHAPTFPLSSERKHEAAI</sequence>
<dbReference type="Proteomes" id="UP000007800">
    <property type="component" value="Unassembled WGS sequence"/>
</dbReference>
<feature type="binding site" evidence="13">
    <location>
        <position position="93"/>
    </location>
    <ligand>
        <name>Mg(2+)</name>
        <dbReference type="ChEBI" id="CHEBI:18420"/>
        <label>2</label>
    </ligand>
</feature>
<keyword evidence="3" id="KW-0452">Lithium</keyword>